<accession>A0ABZ1G7H3</accession>
<dbReference type="InterPro" id="IPR016162">
    <property type="entry name" value="Ald_DH_N"/>
</dbReference>
<dbReference type="InterPro" id="IPR016163">
    <property type="entry name" value="Ald_DH_C"/>
</dbReference>
<gene>
    <name evidence="3" type="ORF">OIE64_21115</name>
</gene>
<name>A0ABZ1G7H3_9ACTN</name>
<organism evidence="3 4">
    <name type="scientific">Streptomyces brevispora</name>
    <dbReference type="NCBI Taxonomy" id="887462"/>
    <lineage>
        <taxon>Bacteria</taxon>
        <taxon>Bacillati</taxon>
        <taxon>Actinomycetota</taxon>
        <taxon>Actinomycetes</taxon>
        <taxon>Kitasatosporales</taxon>
        <taxon>Streptomycetaceae</taxon>
        <taxon>Streptomyces</taxon>
    </lineage>
</organism>
<keyword evidence="4" id="KW-1185">Reference proteome</keyword>
<evidence type="ECO:0000313" key="3">
    <source>
        <dbReference type="EMBL" id="WSC15089.1"/>
    </source>
</evidence>
<evidence type="ECO:0000256" key="1">
    <source>
        <dbReference type="ARBA" id="ARBA00023002"/>
    </source>
</evidence>
<proteinExistence type="predicted"/>
<evidence type="ECO:0000259" key="2">
    <source>
        <dbReference type="Pfam" id="PF00171"/>
    </source>
</evidence>
<dbReference type="RefSeq" id="WP_326594057.1">
    <property type="nucleotide sequence ID" value="NZ_CP109114.1"/>
</dbReference>
<dbReference type="Gene3D" id="3.40.309.10">
    <property type="entry name" value="Aldehyde Dehydrogenase, Chain A, domain 2"/>
    <property type="match status" value="1"/>
</dbReference>
<evidence type="ECO:0000313" key="4">
    <source>
        <dbReference type="Proteomes" id="UP001330827"/>
    </source>
</evidence>
<dbReference type="SUPFAM" id="SSF53720">
    <property type="entry name" value="ALDH-like"/>
    <property type="match status" value="1"/>
</dbReference>
<protein>
    <submittedName>
        <fullName evidence="3">Aldehyde dehydrogenase family protein</fullName>
    </submittedName>
</protein>
<keyword evidence="1" id="KW-0560">Oxidoreductase</keyword>
<dbReference type="InterPro" id="IPR015590">
    <property type="entry name" value="Aldehyde_DH_dom"/>
</dbReference>
<dbReference type="Proteomes" id="UP001330827">
    <property type="component" value="Chromosome"/>
</dbReference>
<dbReference type="Pfam" id="PF00171">
    <property type="entry name" value="Aldedh"/>
    <property type="match status" value="2"/>
</dbReference>
<feature type="domain" description="Aldehyde dehydrogenase" evidence="2">
    <location>
        <begin position="37"/>
        <end position="222"/>
    </location>
</feature>
<reference evidence="3 4" key="1">
    <citation type="submission" date="2022-10" db="EMBL/GenBank/DDBJ databases">
        <title>The complete genomes of actinobacterial strains from the NBC collection.</title>
        <authorList>
            <person name="Joergensen T.S."/>
            <person name="Alvarez Arevalo M."/>
            <person name="Sterndorff E.B."/>
            <person name="Faurdal D."/>
            <person name="Vuksanovic O."/>
            <person name="Mourched A.-S."/>
            <person name="Charusanti P."/>
            <person name="Shaw S."/>
            <person name="Blin K."/>
            <person name="Weber T."/>
        </authorList>
    </citation>
    <scope>NUCLEOTIDE SEQUENCE [LARGE SCALE GENOMIC DNA]</scope>
    <source>
        <strain evidence="3 4">NBC 01769</strain>
    </source>
</reference>
<dbReference type="InterPro" id="IPR016161">
    <property type="entry name" value="Ald_DH/histidinol_DH"/>
</dbReference>
<feature type="domain" description="Aldehyde dehydrogenase" evidence="2">
    <location>
        <begin position="244"/>
        <end position="303"/>
    </location>
</feature>
<sequence>MNRQPPPLFTATTLLGGPLPAAAQHAMAVSGTGPVSDVRSLMTGRPAATIPHSTPADVLTAIATAALARQMWSQSSAGCRRNVLAGLHTWITRHRTYVCALLAHGSGLCGADATAESRDARRTVRQSRTRPDPLAFIRRQPPQPPGTVATHADDCRPLVSLLEAAVPALLNGSAVISHVSPRTAVLAARLCAAATASGLPPGTWQMVVAAPGSLTAAVLDEHVDTVVPRCCPETTPGTRRPGLLVVRHDANLRTAVTQARHACFGRAGRGCTAAPLVVVHDRHHDALLSRLTATAARLPAGAMSCLPGSRPSESFAHFVRCVTADGPFRPVLTGTPRPDISPYLHEAVVATAALDPELPATVPPGPLALVMRYSHWSDVLALARHTGRHTTLITNARSGYLTGQFACLAANDIHINRHPRHGQKAAIL</sequence>
<dbReference type="PANTHER" id="PTHR11699">
    <property type="entry name" value="ALDEHYDE DEHYDROGENASE-RELATED"/>
    <property type="match status" value="1"/>
</dbReference>
<dbReference type="EMBL" id="CP109114">
    <property type="protein sequence ID" value="WSC15089.1"/>
    <property type="molecule type" value="Genomic_DNA"/>
</dbReference>
<dbReference type="Gene3D" id="3.40.605.10">
    <property type="entry name" value="Aldehyde Dehydrogenase, Chain A, domain 1"/>
    <property type="match status" value="1"/>
</dbReference>